<dbReference type="GO" id="GO:0003824">
    <property type="term" value="F:catalytic activity"/>
    <property type="evidence" value="ECO:0007669"/>
    <property type="project" value="UniProtKB-ARBA"/>
</dbReference>
<evidence type="ECO:0000256" key="1">
    <source>
        <dbReference type="ARBA" id="ARBA00093483"/>
    </source>
</evidence>
<dbReference type="GO" id="GO:0005737">
    <property type="term" value="C:cytoplasm"/>
    <property type="evidence" value="ECO:0007669"/>
    <property type="project" value="TreeGrafter"/>
</dbReference>
<sequence>MSGKFSAFLLGGTGQVGKAISKELAKSESFDKVTLFTRRQVDPSQGDTENDYSKFTVKIVDFDKLVENHSKDFEGYDVGFCSMGLNGGTMEEKKKVDRDYVVAAVKLAKAGGCTNFNLVSGNGANKDAYLTIYKNKGLVEQDVTEVGFDRVAFYRARLLVGGESRDVSLVKTLDCWRRFSCEIPVLAKVMVHNSLQPPKAKVDIYENHDIHKLGIEFTKPKK</sequence>
<dbReference type="EMBL" id="CAJVCH010082580">
    <property type="protein sequence ID" value="CAG7721761.1"/>
    <property type="molecule type" value="Genomic_DNA"/>
</dbReference>
<comment type="caution">
    <text evidence="4">The sequence shown here is derived from an EMBL/GenBank/DDBJ whole genome shotgun (WGS) entry which is preliminary data.</text>
</comment>
<dbReference type="AlphaFoldDB" id="A0A8J2JK10"/>
<dbReference type="InterPro" id="IPR016040">
    <property type="entry name" value="NAD(P)-bd_dom"/>
</dbReference>
<comment type="subunit">
    <text evidence="1">Monomer. Forms homodimers during oxidative stress. Interacts (via N-terminus) with elongation factor EEF1A1 (via middle-region); the interaction is direct and competes with EEF1A1 binding to guanyl-nucleotide exchange factor EEF1B2, thereby inhibiting GDP for GTP exchange and reactivation of EEF1A1. Interacts with nuclear transport receptors XPO4, IPO5/RANBP5, IPO7, IPO9 and KPNB1 as well as GCN1L1/GCN1 and LRPPRC probably through their HEAT repeats. Binds NCOA5/CIA.</text>
</comment>
<feature type="domain" description="NAD(P)-binding" evidence="3">
    <location>
        <begin position="11"/>
        <end position="127"/>
    </location>
</feature>
<evidence type="ECO:0000313" key="5">
    <source>
        <dbReference type="Proteomes" id="UP000708208"/>
    </source>
</evidence>
<evidence type="ECO:0000313" key="4">
    <source>
        <dbReference type="EMBL" id="CAG7721761.1"/>
    </source>
</evidence>
<organism evidence="4 5">
    <name type="scientific">Allacma fusca</name>
    <dbReference type="NCBI Taxonomy" id="39272"/>
    <lineage>
        <taxon>Eukaryota</taxon>
        <taxon>Metazoa</taxon>
        <taxon>Ecdysozoa</taxon>
        <taxon>Arthropoda</taxon>
        <taxon>Hexapoda</taxon>
        <taxon>Collembola</taxon>
        <taxon>Symphypleona</taxon>
        <taxon>Sminthuridae</taxon>
        <taxon>Allacma</taxon>
    </lineage>
</organism>
<accession>A0A8J2JK10</accession>
<proteinExistence type="predicted"/>
<dbReference type="GO" id="GO:0051170">
    <property type="term" value="P:import into nucleus"/>
    <property type="evidence" value="ECO:0007669"/>
    <property type="project" value="TreeGrafter"/>
</dbReference>
<dbReference type="PANTHER" id="PTHR14097">
    <property type="entry name" value="OXIDOREDUCTASE HTATIP2"/>
    <property type="match status" value="1"/>
</dbReference>
<name>A0A8J2JK10_9HEXA</name>
<dbReference type="Pfam" id="PF13460">
    <property type="entry name" value="NAD_binding_10"/>
    <property type="match status" value="1"/>
</dbReference>
<evidence type="ECO:0000259" key="3">
    <source>
        <dbReference type="Pfam" id="PF13460"/>
    </source>
</evidence>
<dbReference type="PANTHER" id="PTHR14097:SF7">
    <property type="entry name" value="OXIDOREDUCTASE HTATIP2"/>
    <property type="match status" value="1"/>
</dbReference>
<dbReference type="OrthoDB" id="430436at2759"/>
<dbReference type="Proteomes" id="UP000708208">
    <property type="component" value="Unassembled WGS sequence"/>
</dbReference>
<evidence type="ECO:0000256" key="2">
    <source>
        <dbReference type="ARBA" id="ARBA00093604"/>
    </source>
</evidence>
<reference evidence="4" key="1">
    <citation type="submission" date="2021-06" db="EMBL/GenBank/DDBJ databases">
        <authorList>
            <person name="Hodson N. C."/>
            <person name="Mongue J. A."/>
            <person name="Jaron S. K."/>
        </authorList>
    </citation>
    <scope>NUCLEOTIDE SEQUENCE</scope>
</reference>
<protein>
    <recommendedName>
        <fullName evidence="2">Protein HTATIP2</fullName>
    </recommendedName>
</protein>
<gene>
    <name evidence="4" type="ORF">AFUS01_LOCUS10955</name>
</gene>
<keyword evidence="5" id="KW-1185">Reference proteome</keyword>